<dbReference type="AlphaFoldDB" id="A0AAP5H5Y4"/>
<name>A0AAP5H5Y4_PAEAM</name>
<accession>A0AAP5H5Y4</accession>
<organism evidence="2 3">
    <name type="scientific">Paenibacillus amylolyticus</name>
    <dbReference type="NCBI Taxonomy" id="1451"/>
    <lineage>
        <taxon>Bacteria</taxon>
        <taxon>Bacillati</taxon>
        <taxon>Bacillota</taxon>
        <taxon>Bacilli</taxon>
        <taxon>Bacillales</taxon>
        <taxon>Paenibacillaceae</taxon>
        <taxon>Paenibacillus</taxon>
    </lineage>
</organism>
<evidence type="ECO:0000313" key="2">
    <source>
        <dbReference type="EMBL" id="MDR6726422.1"/>
    </source>
</evidence>
<reference evidence="2" key="1">
    <citation type="submission" date="2023-07" db="EMBL/GenBank/DDBJ databases">
        <title>Sorghum-associated microbial communities from plants grown in Nebraska, USA.</title>
        <authorList>
            <person name="Schachtman D."/>
        </authorList>
    </citation>
    <scope>NUCLEOTIDE SEQUENCE</scope>
    <source>
        <strain evidence="2">BE80</strain>
    </source>
</reference>
<feature type="signal peptide" evidence="1">
    <location>
        <begin position="1"/>
        <end position="21"/>
    </location>
</feature>
<dbReference type="EMBL" id="JAVDTR010000017">
    <property type="protein sequence ID" value="MDR6726422.1"/>
    <property type="molecule type" value="Genomic_DNA"/>
</dbReference>
<evidence type="ECO:0000256" key="1">
    <source>
        <dbReference type="SAM" id="SignalP"/>
    </source>
</evidence>
<proteinExistence type="predicted"/>
<keyword evidence="1" id="KW-0732">Signal</keyword>
<sequence>MIIRKCIALLLICSLLLTIHPETGHSAAATEGSKEKVRHRTTYIFDERQQKVTVRTTVISYDTGMKKVKEYDFTDSSLQPSSYRFTSTNGFNQQDGVVVDTPQGLKAYTLAYLNTGAVIYEYDYASIKLRKITEIKSNKWLKLWAKQGLYSVRSDNGDTQYYSLVDNKRILSNGSIITSQDVTDTKFSTNRSTSSTPLGVYCPDAKFTGCFTLLFGGLKGSPVKVTKNDIVYDTKQPVSSKTFMAGDTKIKWTSTYKEQTYRAVVEGIRGGKATSLFKGEVRDVKTFVSPNLKYLVLIADPSVGIKKTKASKVLVYDLKTLKQVRSYESLYRASVEGIQWASDDLYVIDYYFSNPQAYPPSFYYIPEGKHFKIEYSQYRDWVNYWDSFSYEGMFFLTLPVAITSGEGVLRYNGQPTFYMNGLYYVPLEEFTNAFHIKYEIQGGYLLFERNSRTSKLAASQSKQQVVGGKVYLPLGQWNKDLGLKVSIASKHVMNTELQFSDEERKTDAAMTPAPLAYRATVEEVKQVAGESASFVGTQPYEMSNPDRAVFRNIEVVLNHNRTLRIRMQNYKNNGEMLHVKILSNDYSKVLMDIPVDMLNRYEATSTAIPTDVLENGVATLAIPYNPEVYLAYKLQLPVFDPNRF</sequence>
<feature type="chain" id="PRO_5042886603" evidence="1">
    <location>
        <begin position="22"/>
        <end position="644"/>
    </location>
</feature>
<dbReference type="RefSeq" id="WP_310144706.1">
    <property type="nucleotide sequence ID" value="NZ_JAVDTR010000017.1"/>
</dbReference>
<evidence type="ECO:0000313" key="3">
    <source>
        <dbReference type="Proteomes" id="UP001254832"/>
    </source>
</evidence>
<dbReference type="Proteomes" id="UP001254832">
    <property type="component" value="Unassembled WGS sequence"/>
</dbReference>
<comment type="caution">
    <text evidence="2">The sequence shown here is derived from an EMBL/GenBank/DDBJ whole genome shotgun (WGS) entry which is preliminary data.</text>
</comment>
<gene>
    <name evidence="2" type="ORF">J2W91_004933</name>
</gene>
<protein>
    <submittedName>
        <fullName evidence="2">Uncharacterized protein</fullName>
    </submittedName>
</protein>